<dbReference type="OrthoDB" id="1957376at2"/>
<dbReference type="Pfam" id="PF04883">
    <property type="entry name" value="HK97-gp10_like"/>
    <property type="match status" value="1"/>
</dbReference>
<name>A0A845QW74_9CLOT</name>
<dbReference type="InterPro" id="IPR010064">
    <property type="entry name" value="HK97-gp10_tail"/>
</dbReference>
<keyword evidence="2" id="KW-1185">Reference proteome</keyword>
<evidence type="ECO:0008006" key="3">
    <source>
        <dbReference type="Google" id="ProtNLM"/>
    </source>
</evidence>
<dbReference type="EMBL" id="QXXA01000004">
    <property type="protein sequence ID" value="NBI05766.1"/>
    <property type="molecule type" value="Genomic_DNA"/>
</dbReference>
<dbReference type="AlphaFoldDB" id="A0A845QW74"/>
<sequence>MSNIIVDGFDEIFTELDDMDISDYKKRKALKSAAEIGKEVASDASFRRTGKLSKSWKVKATRVDGNIGYRVYSSSTWDIYNELGSPTNRKHIGFFTNAIDTNMDRMIAEIMKGVG</sequence>
<proteinExistence type="predicted"/>
<reference evidence="1 2" key="1">
    <citation type="submission" date="2018-08" db="EMBL/GenBank/DDBJ databases">
        <title>Murine metabolic-syndrome-specific gut microbial biobank.</title>
        <authorList>
            <person name="Liu C."/>
        </authorList>
    </citation>
    <scope>NUCLEOTIDE SEQUENCE [LARGE SCALE GENOMIC DNA]</scope>
    <source>
        <strain evidence="1 2">583</strain>
    </source>
</reference>
<organism evidence="1 2">
    <name type="scientific">Senegalia massiliensis</name>
    <dbReference type="NCBI Taxonomy" id="1720316"/>
    <lineage>
        <taxon>Bacteria</taxon>
        <taxon>Bacillati</taxon>
        <taxon>Bacillota</taxon>
        <taxon>Clostridia</taxon>
        <taxon>Eubacteriales</taxon>
        <taxon>Clostridiaceae</taxon>
        <taxon>Senegalia</taxon>
    </lineage>
</organism>
<protein>
    <recommendedName>
        <fullName evidence="3">HK97 gp10 family phage protein</fullName>
    </recommendedName>
</protein>
<evidence type="ECO:0000313" key="1">
    <source>
        <dbReference type="EMBL" id="NBI05766.1"/>
    </source>
</evidence>
<dbReference type="RefSeq" id="WP_160196256.1">
    <property type="nucleotide sequence ID" value="NZ_QXXA01000004.1"/>
</dbReference>
<dbReference type="Proteomes" id="UP000467132">
    <property type="component" value="Unassembled WGS sequence"/>
</dbReference>
<gene>
    <name evidence="1" type="ORF">D3Z33_02715</name>
</gene>
<comment type="caution">
    <text evidence="1">The sequence shown here is derived from an EMBL/GenBank/DDBJ whole genome shotgun (WGS) entry which is preliminary data.</text>
</comment>
<evidence type="ECO:0000313" key="2">
    <source>
        <dbReference type="Proteomes" id="UP000467132"/>
    </source>
</evidence>
<accession>A0A845QW74</accession>